<sequence>MASKNNSMAPKNPMKRYLTLGHYAPLSNTTEPNSTTFTWTQDNQTVLGFGLTDDGVLQNVQETPAQKWLGLWDRMKIESINGQTNYRPILEAWDGMSVLLVQLAKNSRACPWDFIDNDCKRWRQREECLLKEVNMLKRLYSKKHRGDDLMAFYDWPDIQTFMDSKILSIDSWIAKMPKQIFVYCWTVQESNTRPTKRRKVTNFNQDEEMLVQATPVREETPEGELTVTVKSIQTRG</sequence>
<organism evidence="1 2">
    <name type="scientific">Aphanomyces astaci</name>
    <name type="common">Crayfish plague agent</name>
    <dbReference type="NCBI Taxonomy" id="112090"/>
    <lineage>
        <taxon>Eukaryota</taxon>
        <taxon>Sar</taxon>
        <taxon>Stramenopiles</taxon>
        <taxon>Oomycota</taxon>
        <taxon>Saprolegniomycetes</taxon>
        <taxon>Saprolegniales</taxon>
        <taxon>Verrucalvaceae</taxon>
        <taxon>Aphanomyces</taxon>
    </lineage>
</organism>
<dbReference type="EMBL" id="VJMI01010367">
    <property type="protein sequence ID" value="KAF0755982.1"/>
    <property type="molecule type" value="Genomic_DNA"/>
</dbReference>
<name>A0A6A5AQR3_APHAT</name>
<gene>
    <name evidence="1" type="ORF">AaE_004796</name>
</gene>
<accession>A0A6A5AQR3</accession>
<dbReference type="Proteomes" id="UP000469452">
    <property type="component" value="Unassembled WGS sequence"/>
</dbReference>
<evidence type="ECO:0000313" key="1">
    <source>
        <dbReference type="EMBL" id="KAF0755982.1"/>
    </source>
</evidence>
<comment type="caution">
    <text evidence="1">The sequence shown here is derived from an EMBL/GenBank/DDBJ whole genome shotgun (WGS) entry which is preliminary data.</text>
</comment>
<evidence type="ECO:0000313" key="2">
    <source>
        <dbReference type="Proteomes" id="UP000469452"/>
    </source>
</evidence>
<reference evidence="1 2" key="1">
    <citation type="submission" date="2019-06" db="EMBL/GenBank/DDBJ databases">
        <title>Genomics analysis of Aphanomyces spp. identifies a new class of oomycete effector associated with host adaptation.</title>
        <authorList>
            <person name="Gaulin E."/>
        </authorList>
    </citation>
    <scope>NUCLEOTIDE SEQUENCE [LARGE SCALE GENOMIC DNA]</scope>
    <source>
        <strain evidence="1 2">E</strain>
    </source>
</reference>
<protein>
    <submittedName>
        <fullName evidence="1">Uncharacterized protein</fullName>
    </submittedName>
</protein>
<proteinExistence type="predicted"/>
<dbReference type="AlphaFoldDB" id="A0A6A5AQR3"/>